<feature type="transmembrane region" description="Helical" evidence="6">
    <location>
        <begin position="236"/>
        <end position="256"/>
    </location>
</feature>
<dbReference type="PANTHER" id="PTHR42920">
    <property type="entry name" value="OS03G0707200 PROTEIN-RELATED"/>
    <property type="match status" value="1"/>
</dbReference>
<dbReference type="Gene3D" id="1.10.3730.20">
    <property type="match status" value="1"/>
</dbReference>
<dbReference type="OrthoDB" id="8370318at2"/>
<feature type="domain" description="EamA" evidence="7">
    <location>
        <begin position="6"/>
        <end position="136"/>
    </location>
</feature>
<keyword evidence="2" id="KW-1003">Cell membrane</keyword>
<dbReference type="GO" id="GO:0005886">
    <property type="term" value="C:plasma membrane"/>
    <property type="evidence" value="ECO:0007669"/>
    <property type="project" value="UniProtKB-SubCell"/>
</dbReference>
<feature type="domain" description="EamA" evidence="7">
    <location>
        <begin position="147"/>
        <end position="276"/>
    </location>
</feature>
<feature type="transmembrane region" description="Helical" evidence="6">
    <location>
        <begin position="120"/>
        <end position="142"/>
    </location>
</feature>
<feature type="transmembrane region" description="Helical" evidence="6">
    <location>
        <begin position="262"/>
        <end position="278"/>
    </location>
</feature>
<dbReference type="InterPro" id="IPR000620">
    <property type="entry name" value="EamA_dom"/>
</dbReference>
<protein>
    <submittedName>
        <fullName evidence="8">EamA-like transporter family protein</fullName>
    </submittedName>
</protein>
<dbReference type="SUPFAM" id="SSF103481">
    <property type="entry name" value="Multidrug resistance efflux transporter EmrE"/>
    <property type="match status" value="2"/>
</dbReference>
<feature type="transmembrane region" description="Helical" evidence="6">
    <location>
        <begin position="95"/>
        <end position="113"/>
    </location>
</feature>
<evidence type="ECO:0000256" key="1">
    <source>
        <dbReference type="ARBA" id="ARBA00004651"/>
    </source>
</evidence>
<feature type="transmembrane region" description="Helical" evidence="6">
    <location>
        <begin position="64"/>
        <end position="83"/>
    </location>
</feature>
<dbReference type="EMBL" id="FUXU01000164">
    <property type="protein sequence ID" value="SKA72698.1"/>
    <property type="molecule type" value="Genomic_DNA"/>
</dbReference>
<gene>
    <name evidence="8" type="ORF">SAMN02745132_04778</name>
</gene>
<evidence type="ECO:0000256" key="4">
    <source>
        <dbReference type="ARBA" id="ARBA00022989"/>
    </source>
</evidence>
<accession>A0A1T4W6M2</accession>
<comment type="subcellular location">
    <subcellularLocation>
        <location evidence="1">Cell membrane</location>
        <topology evidence="1">Multi-pass membrane protein</topology>
    </subcellularLocation>
</comment>
<dbReference type="Pfam" id="PF00892">
    <property type="entry name" value="EamA"/>
    <property type="match status" value="2"/>
</dbReference>
<evidence type="ECO:0000313" key="8">
    <source>
        <dbReference type="EMBL" id="SKA72698.1"/>
    </source>
</evidence>
<keyword evidence="4 6" id="KW-1133">Transmembrane helix</keyword>
<keyword evidence="5 6" id="KW-0472">Membrane</keyword>
<proteinExistence type="predicted"/>
<feature type="transmembrane region" description="Helical" evidence="6">
    <location>
        <begin position="148"/>
        <end position="168"/>
    </location>
</feature>
<evidence type="ECO:0000256" key="3">
    <source>
        <dbReference type="ARBA" id="ARBA00022692"/>
    </source>
</evidence>
<sequence length="295" mass="32458">MTDRRAELLLVLTTILAAGGWIFSKESLAEMPTFAFLGSRFFLASLLLLPLCYKDLLTASIDDLRKALGCGVLLATAILLWIYSLSISNTLGEGAFIMSLTLLFVPLIGWLLFKQPPSSSFWIALPIALSGLGFLSLANGWALATSQLWFLLSAFTFAFQFNIVSRIAKTLPTTLLTCIQLFVTGILGLSLSLLFEEMPASISPSIWAWFSMSIVLATCLRFICQTRGQKGTTATNAAFIMILEPIFTVIFSVLWYNEPMPPQKIMGCLLILTALVGYRGGFHWIGKRVLAFKEG</sequence>
<evidence type="ECO:0000256" key="6">
    <source>
        <dbReference type="SAM" id="Phobius"/>
    </source>
</evidence>
<dbReference type="PANTHER" id="PTHR42920:SF5">
    <property type="entry name" value="EAMA DOMAIN-CONTAINING PROTEIN"/>
    <property type="match status" value="1"/>
</dbReference>
<dbReference type="RefSeq" id="WP_078754750.1">
    <property type="nucleotide sequence ID" value="NZ_FUXU01000164.1"/>
</dbReference>
<evidence type="ECO:0000259" key="7">
    <source>
        <dbReference type="Pfam" id="PF00892"/>
    </source>
</evidence>
<keyword evidence="3 6" id="KW-0812">Transmembrane</keyword>
<dbReference type="AlphaFoldDB" id="A0A1T4W6M2"/>
<evidence type="ECO:0000256" key="2">
    <source>
        <dbReference type="ARBA" id="ARBA00022475"/>
    </source>
</evidence>
<reference evidence="9" key="1">
    <citation type="submission" date="2017-02" db="EMBL/GenBank/DDBJ databases">
        <authorList>
            <person name="Varghese N."/>
            <person name="Submissions S."/>
        </authorList>
    </citation>
    <scope>NUCLEOTIDE SEQUENCE [LARGE SCALE GENOMIC DNA]</scope>
    <source>
        <strain evidence="9">DSM 22720</strain>
    </source>
</reference>
<feature type="transmembrane region" description="Helical" evidence="6">
    <location>
        <begin position="34"/>
        <end position="52"/>
    </location>
</feature>
<feature type="transmembrane region" description="Helical" evidence="6">
    <location>
        <begin position="206"/>
        <end position="224"/>
    </location>
</feature>
<keyword evidence="9" id="KW-1185">Reference proteome</keyword>
<dbReference type="Proteomes" id="UP000190162">
    <property type="component" value="Unassembled WGS sequence"/>
</dbReference>
<organism evidence="8 9">
    <name type="scientific">Enterovibrio nigricans DSM 22720</name>
    <dbReference type="NCBI Taxonomy" id="1121868"/>
    <lineage>
        <taxon>Bacteria</taxon>
        <taxon>Pseudomonadati</taxon>
        <taxon>Pseudomonadota</taxon>
        <taxon>Gammaproteobacteria</taxon>
        <taxon>Vibrionales</taxon>
        <taxon>Vibrionaceae</taxon>
        <taxon>Enterovibrio</taxon>
    </lineage>
</organism>
<name>A0A1T4W6M2_9GAMM</name>
<evidence type="ECO:0000313" key="9">
    <source>
        <dbReference type="Proteomes" id="UP000190162"/>
    </source>
</evidence>
<dbReference type="InterPro" id="IPR037185">
    <property type="entry name" value="EmrE-like"/>
</dbReference>
<evidence type="ECO:0000256" key="5">
    <source>
        <dbReference type="ARBA" id="ARBA00023136"/>
    </source>
</evidence>
<dbReference type="InterPro" id="IPR051258">
    <property type="entry name" value="Diverse_Substrate_Transporter"/>
</dbReference>
<feature type="transmembrane region" description="Helical" evidence="6">
    <location>
        <begin position="175"/>
        <end position="194"/>
    </location>
</feature>